<keyword evidence="9 10" id="KW-0342">GTP-binding</keyword>
<dbReference type="AlphaFoldDB" id="A0A1N6F4E1"/>
<evidence type="ECO:0000256" key="5">
    <source>
        <dbReference type="ARBA" id="ARBA00022741"/>
    </source>
</evidence>
<evidence type="ECO:0000256" key="3">
    <source>
        <dbReference type="ARBA" id="ARBA00022723"/>
    </source>
</evidence>
<feature type="domain" description="EngC GTPase" evidence="11">
    <location>
        <begin position="89"/>
        <end position="234"/>
    </location>
</feature>
<dbReference type="Proteomes" id="UP000185062">
    <property type="component" value="Unassembled WGS sequence"/>
</dbReference>
<dbReference type="GO" id="GO:0046872">
    <property type="term" value="F:metal ion binding"/>
    <property type="evidence" value="ECO:0007669"/>
    <property type="project" value="UniProtKB-KW"/>
</dbReference>
<evidence type="ECO:0000256" key="1">
    <source>
        <dbReference type="ARBA" id="ARBA00022490"/>
    </source>
</evidence>
<dbReference type="InterPro" id="IPR031944">
    <property type="entry name" value="RsgA_N"/>
</dbReference>
<keyword evidence="8 10" id="KW-0694">RNA-binding</keyword>
<feature type="binding site" evidence="10">
    <location>
        <begin position="178"/>
        <end position="186"/>
    </location>
    <ligand>
        <name>GTP</name>
        <dbReference type="ChEBI" id="CHEBI:37565"/>
    </ligand>
</feature>
<comment type="cofactor">
    <cofactor evidence="10">
        <name>Zn(2+)</name>
        <dbReference type="ChEBI" id="CHEBI:29105"/>
    </cofactor>
    <text evidence="10">Binds 1 zinc ion per subunit.</text>
</comment>
<dbReference type="InterPro" id="IPR010914">
    <property type="entry name" value="RsgA_GTPase_dom"/>
</dbReference>
<dbReference type="InterPro" id="IPR027417">
    <property type="entry name" value="P-loop_NTPase"/>
</dbReference>
<protein>
    <recommendedName>
        <fullName evidence="10">Small ribosomal subunit biogenesis GTPase RsgA</fullName>
        <ecNumber evidence="10">3.6.1.-</ecNumber>
    </recommendedName>
</protein>
<keyword evidence="5 10" id="KW-0547">Nucleotide-binding</keyword>
<evidence type="ECO:0000256" key="10">
    <source>
        <dbReference type="HAMAP-Rule" id="MF_01820"/>
    </source>
</evidence>
<feature type="binding site" evidence="10">
    <location>
        <position position="265"/>
    </location>
    <ligand>
        <name>Zn(2+)</name>
        <dbReference type="ChEBI" id="CHEBI:29105"/>
    </ligand>
</feature>
<keyword evidence="4 10" id="KW-0699">rRNA-binding</keyword>
<evidence type="ECO:0000256" key="7">
    <source>
        <dbReference type="ARBA" id="ARBA00022833"/>
    </source>
</evidence>
<reference evidence="13 14" key="1">
    <citation type="submission" date="2016-12" db="EMBL/GenBank/DDBJ databases">
        <authorList>
            <person name="Song W.-J."/>
            <person name="Kurnit D.M."/>
        </authorList>
    </citation>
    <scope>NUCLEOTIDE SEQUENCE [LARGE SCALE GENOMIC DNA]</scope>
    <source>
        <strain evidence="13 14">ATCC 49181</strain>
    </source>
</reference>
<dbReference type="NCBIfam" id="TIGR00157">
    <property type="entry name" value="ribosome small subunit-dependent GTPase A"/>
    <property type="match status" value="1"/>
</dbReference>
<comment type="subunit">
    <text evidence="10">Monomer. Associates with 30S ribosomal subunit, binds 16S rRNA.</text>
</comment>
<comment type="function">
    <text evidence="10">One of several proteins that assist in the late maturation steps of the functional core of the 30S ribosomal subunit. Helps release RbfA from mature subunits. May play a role in the assembly of ribosomal proteins into the subunit. Circularly permuted GTPase that catalyzes slow GTP hydrolysis, GTPase activity is stimulated by the 30S ribosomal subunit.</text>
</comment>
<accession>A0A1N6F4E1</accession>
<dbReference type="STRING" id="44575.SAMN05216419_101421"/>
<dbReference type="InterPro" id="IPR030378">
    <property type="entry name" value="G_CP_dom"/>
</dbReference>
<dbReference type="Pfam" id="PF03193">
    <property type="entry name" value="RsgA_GTPase"/>
    <property type="match status" value="1"/>
</dbReference>
<feature type="domain" description="CP-type G" evidence="12">
    <location>
        <begin position="79"/>
        <end position="236"/>
    </location>
</feature>
<dbReference type="InterPro" id="IPR012340">
    <property type="entry name" value="NA-bd_OB-fold"/>
</dbReference>
<evidence type="ECO:0000256" key="9">
    <source>
        <dbReference type="ARBA" id="ARBA00023134"/>
    </source>
</evidence>
<dbReference type="PANTHER" id="PTHR32120:SF11">
    <property type="entry name" value="SMALL RIBOSOMAL SUBUNIT BIOGENESIS GTPASE RSGA 1, MITOCHONDRIAL-RELATED"/>
    <property type="match status" value="1"/>
</dbReference>
<dbReference type="GO" id="GO:0042274">
    <property type="term" value="P:ribosomal small subunit biogenesis"/>
    <property type="evidence" value="ECO:0007669"/>
    <property type="project" value="UniProtKB-UniRule"/>
</dbReference>
<evidence type="ECO:0000256" key="6">
    <source>
        <dbReference type="ARBA" id="ARBA00022801"/>
    </source>
</evidence>
<sequence length="298" mass="32852">MSSTHHLFSKKENNTSGKVIAAFGRHYLIETIKGETLSCVMRGKKGGVACGDQVEIKPTTPGQGVIETIQPRSTLLYRSDAFREKIIAANITQIIIVVAGVPSFSEELINRCLVTAEQQNIKSLIILNKADITEPTRIAAEILSPYQKIGYPLLRISAEKSVEILLPYLKGHFSVLAGQSGMGKSTIINALIPEAKRATGEISVALNSGCHTTTHTHLYHIDSDSHIIDSPGIQEFGLNHIKNENLAWGFVEFHSYIGQCRFNNCRHINEPGCAVILATQEGKISSQRLAFYHRLLHR</sequence>
<feature type="binding site" evidence="10">
    <location>
        <position position="260"/>
    </location>
    <ligand>
        <name>Zn(2+)</name>
        <dbReference type="ChEBI" id="CHEBI:29105"/>
    </ligand>
</feature>
<evidence type="ECO:0000259" key="11">
    <source>
        <dbReference type="PROSITE" id="PS50936"/>
    </source>
</evidence>
<dbReference type="eggNOG" id="COG1162">
    <property type="taxonomic scope" value="Bacteria"/>
</dbReference>
<evidence type="ECO:0000256" key="4">
    <source>
        <dbReference type="ARBA" id="ARBA00022730"/>
    </source>
</evidence>
<dbReference type="GO" id="GO:0005525">
    <property type="term" value="F:GTP binding"/>
    <property type="evidence" value="ECO:0007669"/>
    <property type="project" value="UniProtKB-UniRule"/>
</dbReference>
<dbReference type="SUPFAM" id="SSF52540">
    <property type="entry name" value="P-loop containing nucleoside triphosphate hydrolases"/>
    <property type="match status" value="1"/>
</dbReference>
<evidence type="ECO:0000313" key="13">
    <source>
        <dbReference type="EMBL" id="SIN90074.1"/>
    </source>
</evidence>
<dbReference type="EC" id="3.6.1.-" evidence="10"/>
<keyword evidence="6 10" id="KW-0378">Hydrolase</keyword>
<keyword evidence="2 10" id="KW-0690">Ribosome biogenesis</keyword>
<dbReference type="GO" id="GO:0019843">
    <property type="term" value="F:rRNA binding"/>
    <property type="evidence" value="ECO:0007669"/>
    <property type="project" value="UniProtKB-KW"/>
</dbReference>
<dbReference type="SUPFAM" id="SSF50249">
    <property type="entry name" value="Nucleic acid-binding proteins"/>
    <property type="match status" value="1"/>
</dbReference>
<comment type="subcellular location">
    <subcellularLocation>
        <location evidence="10">Cytoplasm</location>
    </subcellularLocation>
</comment>
<dbReference type="Gene3D" id="1.10.40.50">
    <property type="entry name" value="Probable gtpase engc, domain 3"/>
    <property type="match status" value="1"/>
</dbReference>
<dbReference type="GO" id="GO:0005737">
    <property type="term" value="C:cytoplasm"/>
    <property type="evidence" value="ECO:0007669"/>
    <property type="project" value="UniProtKB-SubCell"/>
</dbReference>
<dbReference type="Gene3D" id="2.40.50.140">
    <property type="entry name" value="Nucleic acid-binding proteins"/>
    <property type="match status" value="1"/>
</dbReference>
<dbReference type="GO" id="GO:0003924">
    <property type="term" value="F:GTPase activity"/>
    <property type="evidence" value="ECO:0007669"/>
    <property type="project" value="UniProtKB-UniRule"/>
</dbReference>
<evidence type="ECO:0000259" key="12">
    <source>
        <dbReference type="PROSITE" id="PS51721"/>
    </source>
</evidence>
<organism evidence="13 14">
    <name type="scientific">Nitrosomonas cryotolerans ATCC 49181</name>
    <dbReference type="NCBI Taxonomy" id="1131553"/>
    <lineage>
        <taxon>Bacteria</taxon>
        <taxon>Pseudomonadati</taxon>
        <taxon>Pseudomonadota</taxon>
        <taxon>Betaproteobacteria</taxon>
        <taxon>Nitrosomonadales</taxon>
        <taxon>Nitrosomonadaceae</taxon>
        <taxon>Nitrosomonas</taxon>
    </lineage>
</organism>
<feature type="binding site" evidence="10">
    <location>
        <position position="273"/>
    </location>
    <ligand>
        <name>Zn(2+)</name>
        <dbReference type="ChEBI" id="CHEBI:29105"/>
    </ligand>
</feature>
<dbReference type="Gene3D" id="3.40.50.300">
    <property type="entry name" value="P-loop containing nucleotide triphosphate hydrolases"/>
    <property type="match status" value="1"/>
</dbReference>
<evidence type="ECO:0000256" key="8">
    <source>
        <dbReference type="ARBA" id="ARBA00022884"/>
    </source>
</evidence>
<keyword evidence="1 10" id="KW-0963">Cytoplasm</keyword>
<evidence type="ECO:0000256" key="2">
    <source>
        <dbReference type="ARBA" id="ARBA00022517"/>
    </source>
</evidence>
<feature type="binding site" evidence="10">
    <location>
        <begin position="128"/>
        <end position="131"/>
    </location>
    <ligand>
        <name>GTP</name>
        <dbReference type="ChEBI" id="CHEBI:37565"/>
    </ligand>
</feature>
<gene>
    <name evidence="10" type="primary">rsgA</name>
    <name evidence="13" type="ORF">SAMN02743940_0082</name>
</gene>
<keyword evidence="7 10" id="KW-0862">Zinc</keyword>
<feature type="binding site" evidence="10">
    <location>
        <position position="267"/>
    </location>
    <ligand>
        <name>Zn(2+)</name>
        <dbReference type="ChEBI" id="CHEBI:29105"/>
    </ligand>
</feature>
<dbReference type="PROSITE" id="PS50936">
    <property type="entry name" value="ENGC_GTPASE"/>
    <property type="match status" value="1"/>
</dbReference>
<dbReference type="HAMAP" id="MF_01820">
    <property type="entry name" value="GTPase_RsgA"/>
    <property type="match status" value="1"/>
</dbReference>
<dbReference type="InterPro" id="IPR004881">
    <property type="entry name" value="Ribosome_biogen_GTPase_RsgA"/>
</dbReference>
<dbReference type="PANTHER" id="PTHR32120">
    <property type="entry name" value="SMALL RIBOSOMAL SUBUNIT BIOGENESIS GTPASE RSGA"/>
    <property type="match status" value="1"/>
</dbReference>
<name>A0A1N6F4E1_9PROT</name>
<proteinExistence type="inferred from homology"/>
<comment type="similarity">
    <text evidence="10">Belongs to the TRAFAC class YlqF/YawG GTPase family. RsgA subfamily.</text>
</comment>
<keyword evidence="3 10" id="KW-0479">Metal-binding</keyword>
<dbReference type="PROSITE" id="PS51721">
    <property type="entry name" value="G_CP"/>
    <property type="match status" value="1"/>
</dbReference>
<evidence type="ECO:0000313" key="14">
    <source>
        <dbReference type="Proteomes" id="UP000185062"/>
    </source>
</evidence>
<dbReference type="EMBL" id="FSRO01000001">
    <property type="protein sequence ID" value="SIN90074.1"/>
    <property type="molecule type" value="Genomic_DNA"/>
</dbReference>
<dbReference type="CDD" id="cd01854">
    <property type="entry name" value="YjeQ_EngC"/>
    <property type="match status" value="1"/>
</dbReference>
<keyword evidence="14" id="KW-1185">Reference proteome</keyword>
<dbReference type="CDD" id="cd04466">
    <property type="entry name" value="S1_YloQ_GTPase"/>
    <property type="match status" value="1"/>
</dbReference>